<dbReference type="Proteomes" id="UP000247150">
    <property type="component" value="Unassembled WGS sequence"/>
</dbReference>
<protein>
    <recommendedName>
        <fullName evidence="7">Shikimate kinase</fullName>
        <shortName evidence="7">SK</shortName>
        <ecNumber evidence="7">2.7.1.71</ecNumber>
    </recommendedName>
</protein>
<keyword evidence="7" id="KW-0963">Cytoplasm</keyword>
<dbReference type="GO" id="GO:0005829">
    <property type="term" value="C:cytosol"/>
    <property type="evidence" value="ECO:0007669"/>
    <property type="project" value="TreeGrafter"/>
</dbReference>
<dbReference type="InterPro" id="IPR027417">
    <property type="entry name" value="P-loop_NTPase"/>
</dbReference>
<dbReference type="CDD" id="cd00464">
    <property type="entry name" value="SK"/>
    <property type="match status" value="1"/>
</dbReference>
<feature type="binding site" evidence="7">
    <location>
        <begin position="11"/>
        <end position="16"/>
    </location>
    <ligand>
        <name>ATP</name>
        <dbReference type="ChEBI" id="CHEBI:30616"/>
    </ligand>
</feature>
<dbReference type="PANTHER" id="PTHR21087:SF16">
    <property type="entry name" value="SHIKIMATE KINASE 1, CHLOROPLASTIC"/>
    <property type="match status" value="1"/>
</dbReference>
<dbReference type="AlphaFoldDB" id="A0A2V3A1P7"/>
<dbReference type="GO" id="GO:0005524">
    <property type="term" value="F:ATP binding"/>
    <property type="evidence" value="ECO:0007669"/>
    <property type="project" value="UniProtKB-UniRule"/>
</dbReference>
<keyword evidence="1 7" id="KW-0028">Amino-acid biosynthesis</keyword>
<comment type="similarity">
    <text evidence="7">Belongs to the shikimate kinase family.</text>
</comment>
<dbReference type="OrthoDB" id="9800332at2"/>
<feature type="binding site" evidence="7">
    <location>
        <position position="116"/>
    </location>
    <ligand>
        <name>ATP</name>
        <dbReference type="ChEBI" id="CHEBI:30616"/>
    </ligand>
</feature>
<dbReference type="HAMAP" id="MF_00109">
    <property type="entry name" value="Shikimate_kinase"/>
    <property type="match status" value="1"/>
</dbReference>
<feature type="binding site" evidence="7">
    <location>
        <position position="78"/>
    </location>
    <ligand>
        <name>substrate</name>
    </ligand>
</feature>
<dbReference type="Gene3D" id="3.40.50.300">
    <property type="entry name" value="P-loop containing nucleotide triphosphate hydrolases"/>
    <property type="match status" value="1"/>
</dbReference>
<feature type="binding site" evidence="7">
    <location>
        <position position="151"/>
    </location>
    <ligand>
        <name>ATP</name>
        <dbReference type="ChEBI" id="CHEBI:30616"/>
    </ligand>
</feature>
<accession>A0A2V3A1P7</accession>
<evidence type="ECO:0000313" key="8">
    <source>
        <dbReference type="EMBL" id="PWW30538.1"/>
    </source>
</evidence>
<comment type="catalytic activity">
    <reaction evidence="7">
        <text>shikimate + ATP = 3-phosphoshikimate + ADP + H(+)</text>
        <dbReference type="Rhea" id="RHEA:13121"/>
        <dbReference type="ChEBI" id="CHEBI:15378"/>
        <dbReference type="ChEBI" id="CHEBI:30616"/>
        <dbReference type="ChEBI" id="CHEBI:36208"/>
        <dbReference type="ChEBI" id="CHEBI:145989"/>
        <dbReference type="ChEBI" id="CHEBI:456216"/>
        <dbReference type="EC" id="2.7.1.71"/>
    </reaction>
</comment>
<gene>
    <name evidence="7" type="primary">aroK</name>
    <name evidence="8" type="ORF">DFO73_103431</name>
</gene>
<dbReference type="GO" id="GO:0009073">
    <property type="term" value="P:aromatic amino acid family biosynthetic process"/>
    <property type="evidence" value="ECO:0007669"/>
    <property type="project" value="UniProtKB-KW"/>
</dbReference>
<evidence type="ECO:0000256" key="6">
    <source>
        <dbReference type="ARBA" id="ARBA00023141"/>
    </source>
</evidence>
<dbReference type="EC" id="2.7.1.71" evidence="7"/>
<dbReference type="RefSeq" id="WP_110064444.1">
    <property type="nucleotide sequence ID" value="NZ_QGTW01000003.1"/>
</dbReference>
<dbReference type="InterPro" id="IPR031322">
    <property type="entry name" value="Shikimate/glucono_kinase"/>
</dbReference>
<dbReference type="GO" id="GO:0008652">
    <property type="term" value="P:amino acid biosynthetic process"/>
    <property type="evidence" value="ECO:0007669"/>
    <property type="project" value="UniProtKB-KW"/>
</dbReference>
<feature type="binding site" evidence="7">
    <location>
        <position position="33"/>
    </location>
    <ligand>
        <name>substrate</name>
    </ligand>
</feature>
<proteinExistence type="inferred from homology"/>
<evidence type="ECO:0000256" key="2">
    <source>
        <dbReference type="ARBA" id="ARBA00022679"/>
    </source>
</evidence>
<comment type="cofactor">
    <cofactor evidence="7">
        <name>Mg(2+)</name>
        <dbReference type="ChEBI" id="CHEBI:18420"/>
    </cofactor>
    <text evidence="7">Binds 1 Mg(2+) ion per subunit.</text>
</comment>
<dbReference type="SUPFAM" id="SSF52540">
    <property type="entry name" value="P-loop containing nucleoside triphosphate hydrolases"/>
    <property type="match status" value="1"/>
</dbReference>
<dbReference type="PANTHER" id="PTHR21087">
    <property type="entry name" value="SHIKIMATE KINASE"/>
    <property type="match status" value="1"/>
</dbReference>
<comment type="caution">
    <text evidence="8">The sequence shown here is derived from an EMBL/GenBank/DDBJ whole genome shotgun (WGS) entry which is preliminary data.</text>
</comment>
<keyword evidence="7" id="KW-0460">Magnesium</keyword>
<dbReference type="GO" id="GO:0004765">
    <property type="term" value="F:shikimate kinase activity"/>
    <property type="evidence" value="ECO:0007669"/>
    <property type="project" value="UniProtKB-UniRule"/>
</dbReference>
<evidence type="ECO:0000313" key="9">
    <source>
        <dbReference type="Proteomes" id="UP000247150"/>
    </source>
</evidence>
<dbReference type="Pfam" id="PF01202">
    <property type="entry name" value="SKI"/>
    <property type="match status" value="1"/>
</dbReference>
<feature type="binding site" evidence="7">
    <location>
        <position position="57"/>
    </location>
    <ligand>
        <name>substrate</name>
    </ligand>
</feature>
<evidence type="ECO:0000256" key="4">
    <source>
        <dbReference type="ARBA" id="ARBA00022777"/>
    </source>
</evidence>
<dbReference type="UniPathway" id="UPA00053">
    <property type="reaction ID" value="UER00088"/>
</dbReference>
<dbReference type="GO" id="GO:0009423">
    <property type="term" value="P:chorismate biosynthetic process"/>
    <property type="evidence" value="ECO:0007669"/>
    <property type="project" value="UniProtKB-UniRule"/>
</dbReference>
<keyword evidence="2 7" id="KW-0808">Transferase</keyword>
<keyword evidence="6 7" id="KW-0057">Aromatic amino acid biosynthesis</keyword>
<dbReference type="PRINTS" id="PR01100">
    <property type="entry name" value="SHIKIMTKNASE"/>
</dbReference>
<keyword evidence="5 7" id="KW-0067">ATP-binding</keyword>
<evidence type="ECO:0000256" key="1">
    <source>
        <dbReference type="ARBA" id="ARBA00022605"/>
    </source>
</evidence>
<comment type="pathway">
    <text evidence="7">Metabolic intermediate biosynthesis; chorismate biosynthesis; chorismate from D-erythrose 4-phosphate and phosphoenolpyruvate: step 5/7.</text>
</comment>
<sequence>MKSIYLIGFMGAGKTTIGKELAACVNVAVIDTDEEIVKREKKSINDIFAEEGEEYFRFLETKTLQELNDREAVITTGGGIVVKPENREALRHKGNVFFLYATPEEIFKRLENDQSRPLLKGYKMKLIRELYEERMPLYKDAANVIIDTTNRETHDIIKEIINRLE</sequence>
<dbReference type="EMBL" id="QGTW01000003">
    <property type="protein sequence ID" value="PWW30538.1"/>
    <property type="molecule type" value="Genomic_DNA"/>
</dbReference>
<comment type="function">
    <text evidence="7">Catalyzes the specific phosphorylation of the 3-hydroxyl group of shikimic acid using ATP as a cosubstrate.</text>
</comment>
<evidence type="ECO:0000256" key="5">
    <source>
        <dbReference type="ARBA" id="ARBA00022840"/>
    </source>
</evidence>
<feature type="binding site" evidence="7">
    <location>
        <position position="134"/>
    </location>
    <ligand>
        <name>substrate</name>
    </ligand>
</feature>
<keyword evidence="4 7" id="KW-0418">Kinase</keyword>
<keyword evidence="7" id="KW-0479">Metal-binding</keyword>
<organism evidence="8 9">
    <name type="scientific">Cytobacillus oceanisediminis</name>
    <dbReference type="NCBI Taxonomy" id="665099"/>
    <lineage>
        <taxon>Bacteria</taxon>
        <taxon>Bacillati</taxon>
        <taxon>Bacillota</taxon>
        <taxon>Bacilli</taxon>
        <taxon>Bacillales</taxon>
        <taxon>Bacillaceae</taxon>
        <taxon>Cytobacillus</taxon>
    </lineage>
</organism>
<dbReference type="GO" id="GO:0000287">
    <property type="term" value="F:magnesium ion binding"/>
    <property type="evidence" value="ECO:0007669"/>
    <property type="project" value="UniProtKB-UniRule"/>
</dbReference>
<comment type="subunit">
    <text evidence="7">Monomer.</text>
</comment>
<reference evidence="8 9" key="1">
    <citation type="submission" date="2018-05" db="EMBL/GenBank/DDBJ databases">
        <title>Freshwater and sediment microbial communities from various areas in North America, analyzing microbe dynamics in response to fracking.</title>
        <authorList>
            <person name="Lamendella R."/>
        </authorList>
    </citation>
    <scope>NUCLEOTIDE SEQUENCE [LARGE SCALE GENOMIC DNA]</scope>
    <source>
        <strain evidence="8 9">15_TX</strain>
    </source>
</reference>
<evidence type="ECO:0000256" key="7">
    <source>
        <dbReference type="HAMAP-Rule" id="MF_00109"/>
    </source>
</evidence>
<dbReference type="InterPro" id="IPR000623">
    <property type="entry name" value="Shikimate_kinase/TSH1"/>
</dbReference>
<feature type="binding site" evidence="7">
    <location>
        <position position="15"/>
    </location>
    <ligand>
        <name>Mg(2+)</name>
        <dbReference type="ChEBI" id="CHEBI:18420"/>
    </ligand>
</feature>
<evidence type="ECO:0000256" key="3">
    <source>
        <dbReference type="ARBA" id="ARBA00022741"/>
    </source>
</evidence>
<keyword evidence="3 7" id="KW-0547">Nucleotide-binding</keyword>
<comment type="subcellular location">
    <subcellularLocation>
        <location evidence="7">Cytoplasm</location>
    </subcellularLocation>
</comment>
<name>A0A2V3A1P7_9BACI</name>